<keyword evidence="2" id="KW-1185">Reference proteome</keyword>
<dbReference type="Proteomes" id="UP000276991">
    <property type="component" value="Unassembled WGS sequence"/>
</dbReference>
<accession>A0A498SMV0</accession>
<protein>
    <submittedName>
        <fullName evidence="1">Uncharacterized protein</fullName>
    </submittedName>
</protein>
<sequence length="19" mass="1796">MKLVESGGDGDGDGDGDDG</sequence>
<name>A0A498SMV0_ACAVI</name>
<reference evidence="1 2" key="1">
    <citation type="submission" date="2018-08" db="EMBL/GenBank/DDBJ databases">
        <authorList>
            <person name="Laetsch R D."/>
            <person name="Stevens L."/>
            <person name="Kumar S."/>
            <person name="Blaxter L. M."/>
        </authorList>
    </citation>
    <scope>NUCLEOTIDE SEQUENCE [LARGE SCALE GENOMIC DNA]</scope>
</reference>
<proteinExistence type="predicted"/>
<dbReference type="EMBL" id="UPTC01004403">
    <property type="protein sequence ID" value="VBB34941.1"/>
    <property type="molecule type" value="Genomic_DNA"/>
</dbReference>
<feature type="non-terminal residue" evidence="1">
    <location>
        <position position="19"/>
    </location>
</feature>
<gene>
    <name evidence="1" type="ORF">NAV_LOCUS9732</name>
</gene>
<dbReference type="AlphaFoldDB" id="A0A498SMV0"/>
<evidence type="ECO:0000313" key="2">
    <source>
        <dbReference type="Proteomes" id="UP000276991"/>
    </source>
</evidence>
<evidence type="ECO:0000313" key="1">
    <source>
        <dbReference type="EMBL" id="VBB34941.1"/>
    </source>
</evidence>
<organism evidence="1 2">
    <name type="scientific">Acanthocheilonema viteae</name>
    <name type="common">Filarial nematode worm</name>
    <name type="synonym">Dipetalonema viteae</name>
    <dbReference type="NCBI Taxonomy" id="6277"/>
    <lineage>
        <taxon>Eukaryota</taxon>
        <taxon>Metazoa</taxon>
        <taxon>Ecdysozoa</taxon>
        <taxon>Nematoda</taxon>
        <taxon>Chromadorea</taxon>
        <taxon>Rhabditida</taxon>
        <taxon>Spirurina</taxon>
        <taxon>Spiruromorpha</taxon>
        <taxon>Filarioidea</taxon>
        <taxon>Onchocercidae</taxon>
        <taxon>Acanthocheilonema</taxon>
    </lineage>
</organism>